<reference evidence="17" key="2">
    <citation type="submission" date="2015-02" db="UniProtKB">
        <authorList>
            <consortium name="EnsemblMetazoa"/>
        </authorList>
    </citation>
    <scope>IDENTIFICATION</scope>
</reference>
<comment type="similarity">
    <text evidence="2">Belongs to the DEAD box helicase family. DDX54/DBP10 subfamily.</text>
</comment>
<dbReference type="PROSITE" id="PS51195">
    <property type="entry name" value="Q_MOTIF"/>
    <property type="match status" value="1"/>
</dbReference>
<dbReference type="FunFam" id="3.40.50.300:FF:000865">
    <property type="entry name" value="ATP-dependent RNA helicase DDX54"/>
    <property type="match status" value="1"/>
</dbReference>
<dbReference type="Pfam" id="PF00271">
    <property type="entry name" value="Helicase_C"/>
    <property type="match status" value="1"/>
</dbReference>
<evidence type="ECO:0000256" key="10">
    <source>
        <dbReference type="ARBA" id="ARBA00047984"/>
    </source>
</evidence>
<dbReference type="EnsemblMetazoa" id="SMAR006349-RA">
    <property type="protein sequence ID" value="SMAR006349-PA"/>
    <property type="gene ID" value="SMAR006349"/>
</dbReference>
<dbReference type="InterPro" id="IPR033517">
    <property type="entry name" value="DDX54/DBP10_DEAD-box_helicase"/>
</dbReference>
<evidence type="ECO:0000313" key="17">
    <source>
        <dbReference type="EnsemblMetazoa" id="SMAR006349-PA"/>
    </source>
</evidence>
<evidence type="ECO:0000259" key="16">
    <source>
        <dbReference type="PROSITE" id="PS51195"/>
    </source>
</evidence>
<feature type="region of interest" description="Disordered" evidence="13">
    <location>
        <begin position="677"/>
        <end position="770"/>
    </location>
</feature>
<dbReference type="Proteomes" id="UP000014500">
    <property type="component" value="Unassembled WGS sequence"/>
</dbReference>
<keyword evidence="6 12" id="KW-0347">Helicase</keyword>
<evidence type="ECO:0000256" key="6">
    <source>
        <dbReference type="ARBA" id="ARBA00022806"/>
    </source>
</evidence>
<feature type="domain" description="Helicase ATP-binding" evidence="14">
    <location>
        <begin position="56"/>
        <end position="228"/>
    </location>
</feature>
<evidence type="ECO:0000256" key="12">
    <source>
        <dbReference type="RuleBase" id="RU000492"/>
    </source>
</evidence>
<dbReference type="PROSITE" id="PS00039">
    <property type="entry name" value="DEAD_ATP_HELICASE"/>
    <property type="match status" value="1"/>
</dbReference>
<dbReference type="InterPro" id="IPR011545">
    <property type="entry name" value="DEAD/DEAH_box_helicase_dom"/>
</dbReference>
<dbReference type="SMART" id="SM00490">
    <property type="entry name" value="HELICc"/>
    <property type="match status" value="1"/>
</dbReference>
<dbReference type="Gene3D" id="3.40.50.300">
    <property type="entry name" value="P-loop containing nucleotide triphosphate hydrolases"/>
    <property type="match status" value="2"/>
</dbReference>
<dbReference type="GO" id="GO:0005829">
    <property type="term" value="C:cytosol"/>
    <property type="evidence" value="ECO:0007669"/>
    <property type="project" value="TreeGrafter"/>
</dbReference>
<dbReference type="GO" id="GO:0005524">
    <property type="term" value="F:ATP binding"/>
    <property type="evidence" value="ECO:0007669"/>
    <property type="project" value="UniProtKB-KW"/>
</dbReference>
<dbReference type="InterPro" id="IPR027417">
    <property type="entry name" value="P-loop_NTPase"/>
</dbReference>
<evidence type="ECO:0000259" key="15">
    <source>
        <dbReference type="PROSITE" id="PS51194"/>
    </source>
</evidence>
<feature type="domain" description="DEAD-box RNA helicase Q" evidence="16">
    <location>
        <begin position="25"/>
        <end position="53"/>
    </location>
</feature>
<accession>T1IYN4</accession>
<dbReference type="PANTHER" id="PTHR47959:SF8">
    <property type="entry name" value="RNA HELICASE"/>
    <property type="match status" value="1"/>
</dbReference>
<dbReference type="EMBL" id="JH431693">
    <property type="status" value="NOT_ANNOTATED_CDS"/>
    <property type="molecule type" value="Genomic_DNA"/>
</dbReference>
<keyword evidence="5 12" id="KW-0378">Hydrolase</keyword>
<dbReference type="InterPro" id="IPR014001">
    <property type="entry name" value="Helicase_ATP-bd"/>
</dbReference>
<evidence type="ECO:0000256" key="3">
    <source>
        <dbReference type="ARBA" id="ARBA00012552"/>
    </source>
</evidence>
<evidence type="ECO:0000256" key="2">
    <source>
        <dbReference type="ARBA" id="ARBA00010379"/>
    </source>
</evidence>
<dbReference type="InterPro" id="IPR050079">
    <property type="entry name" value="DEAD_box_RNA_helicase"/>
</dbReference>
<evidence type="ECO:0000256" key="11">
    <source>
        <dbReference type="PROSITE-ProRule" id="PRU00552"/>
    </source>
</evidence>
<dbReference type="GO" id="GO:0016887">
    <property type="term" value="F:ATP hydrolysis activity"/>
    <property type="evidence" value="ECO:0007669"/>
    <property type="project" value="RHEA"/>
</dbReference>
<dbReference type="PhylomeDB" id="T1IYN4"/>
<evidence type="ECO:0000256" key="7">
    <source>
        <dbReference type="ARBA" id="ARBA00022840"/>
    </source>
</evidence>
<dbReference type="SMART" id="SM01123">
    <property type="entry name" value="DBP10CT"/>
    <property type="match status" value="1"/>
</dbReference>
<keyword evidence="7 12" id="KW-0067">ATP-binding</keyword>
<dbReference type="eggNOG" id="KOG0337">
    <property type="taxonomic scope" value="Eukaryota"/>
</dbReference>
<dbReference type="Pfam" id="PF00270">
    <property type="entry name" value="DEAD"/>
    <property type="match status" value="1"/>
</dbReference>
<dbReference type="PROSITE" id="PS51192">
    <property type="entry name" value="HELICASE_ATP_BIND_1"/>
    <property type="match status" value="1"/>
</dbReference>
<evidence type="ECO:0000256" key="9">
    <source>
        <dbReference type="ARBA" id="ARBA00023242"/>
    </source>
</evidence>
<evidence type="ECO:0000256" key="5">
    <source>
        <dbReference type="ARBA" id="ARBA00022801"/>
    </source>
</evidence>
<proteinExistence type="inferred from homology"/>
<feature type="compositionally biased region" description="Basic and acidic residues" evidence="13">
    <location>
        <begin position="731"/>
        <end position="743"/>
    </location>
</feature>
<dbReference type="InterPro" id="IPR001650">
    <property type="entry name" value="Helicase_C-like"/>
</dbReference>
<comment type="catalytic activity">
    <reaction evidence="10">
        <text>ATP + H2O = ADP + phosphate + H(+)</text>
        <dbReference type="Rhea" id="RHEA:13065"/>
        <dbReference type="ChEBI" id="CHEBI:15377"/>
        <dbReference type="ChEBI" id="CHEBI:15378"/>
        <dbReference type="ChEBI" id="CHEBI:30616"/>
        <dbReference type="ChEBI" id="CHEBI:43474"/>
        <dbReference type="ChEBI" id="CHEBI:456216"/>
        <dbReference type="EC" id="3.6.4.13"/>
    </reaction>
</comment>
<dbReference type="Pfam" id="PF08147">
    <property type="entry name" value="DBP10CT"/>
    <property type="match status" value="1"/>
</dbReference>
<evidence type="ECO:0000256" key="8">
    <source>
        <dbReference type="ARBA" id="ARBA00022884"/>
    </source>
</evidence>
<dbReference type="InterPro" id="IPR012541">
    <property type="entry name" value="DBP10_C"/>
</dbReference>
<evidence type="ECO:0000256" key="4">
    <source>
        <dbReference type="ARBA" id="ARBA00022741"/>
    </source>
</evidence>
<dbReference type="STRING" id="126957.T1IYN4"/>
<keyword evidence="8" id="KW-0694">RNA-binding</keyword>
<dbReference type="SMART" id="SM00487">
    <property type="entry name" value="DEXDc"/>
    <property type="match status" value="1"/>
</dbReference>
<evidence type="ECO:0000256" key="1">
    <source>
        <dbReference type="ARBA" id="ARBA00004604"/>
    </source>
</evidence>
<dbReference type="PANTHER" id="PTHR47959">
    <property type="entry name" value="ATP-DEPENDENT RNA HELICASE RHLE-RELATED"/>
    <property type="match status" value="1"/>
</dbReference>
<dbReference type="HOGENOM" id="CLU_003041_5_2_1"/>
<dbReference type="GO" id="GO:0003724">
    <property type="term" value="F:RNA helicase activity"/>
    <property type="evidence" value="ECO:0007669"/>
    <property type="project" value="UniProtKB-EC"/>
</dbReference>
<organism evidence="17 18">
    <name type="scientific">Strigamia maritima</name>
    <name type="common">European centipede</name>
    <name type="synonym">Geophilus maritimus</name>
    <dbReference type="NCBI Taxonomy" id="126957"/>
    <lineage>
        <taxon>Eukaryota</taxon>
        <taxon>Metazoa</taxon>
        <taxon>Ecdysozoa</taxon>
        <taxon>Arthropoda</taxon>
        <taxon>Myriapoda</taxon>
        <taxon>Chilopoda</taxon>
        <taxon>Pleurostigmophora</taxon>
        <taxon>Geophilomorpha</taxon>
        <taxon>Linotaeniidae</taxon>
        <taxon>Strigamia</taxon>
    </lineage>
</organism>
<dbReference type="SUPFAM" id="SSF52540">
    <property type="entry name" value="P-loop containing nucleoside triphosphate hydrolases"/>
    <property type="match status" value="2"/>
</dbReference>
<feature type="compositionally biased region" description="Basic and acidic residues" evidence="13">
    <location>
        <begin position="697"/>
        <end position="708"/>
    </location>
</feature>
<dbReference type="InterPro" id="IPR014014">
    <property type="entry name" value="RNA_helicase_DEAD_Q_motif"/>
</dbReference>
<dbReference type="OMA" id="EDQFGMM"/>
<feature type="compositionally biased region" description="Basic residues" evidence="13">
    <location>
        <begin position="744"/>
        <end position="757"/>
    </location>
</feature>
<feature type="region of interest" description="Disordered" evidence="13">
    <location>
        <begin position="560"/>
        <end position="587"/>
    </location>
</feature>
<evidence type="ECO:0000256" key="13">
    <source>
        <dbReference type="SAM" id="MobiDB-lite"/>
    </source>
</evidence>
<keyword evidence="18" id="KW-1185">Reference proteome</keyword>
<comment type="subcellular location">
    <subcellularLocation>
        <location evidence="1">Nucleus</location>
        <location evidence="1">Nucleolus</location>
    </subcellularLocation>
</comment>
<dbReference type="AlphaFoldDB" id="T1IYN4"/>
<dbReference type="GO" id="GO:0005730">
    <property type="term" value="C:nucleolus"/>
    <property type="evidence" value="ECO:0007669"/>
    <property type="project" value="UniProtKB-SubCell"/>
</dbReference>
<reference evidence="18" key="1">
    <citation type="submission" date="2011-05" db="EMBL/GenBank/DDBJ databases">
        <authorList>
            <person name="Richards S.R."/>
            <person name="Qu J."/>
            <person name="Jiang H."/>
            <person name="Jhangiani S.N."/>
            <person name="Agravi P."/>
            <person name="Goodspeed R."/>
            <person name="Gross S."/>
            <person name="Mandapat C."/>
            <person name="Jackson L."/>
            <person name="Mathew T."/>
            <person name="Pu L."/>
            <person name="Thornton R."/>
            <person name="Saada N."/>
            <person name="Wilczek-Boney K.B."/>
            <person name="Lee S."/>
            <person name="Kovar C."/>
            <person name="Wu Y."/>
            <person name="Scherer S.E."/>
            <person name="Worley K.C."/>
            <person name="Muzny D.M."/>
            <person name="Gibbs R."/>
        </authorList>
    </citation>
    <scope>NUCLEOTIDE SEQUENCE</scope>
    <source>
        <strain evidence="18">Brora</strain>
    </source>
</reference>
<keyword evidence="9" id="KW-0539">Nucleus</keyword>
<sequence length="770" mass="87832">MESDAEELDYNQLVAEQNRKKKKSGGFQSMGLSQPMFRGILAKGYKIPTPIQRKCIPVVMAGHDVVAMARTGSGKTAAFLIPMFERLKSRSAKAGARALILSPTRELALQTHNFLKELGKYVGLKGALILGGDKMEDQFAALHENPDIVIATPGRFLHVIMEMNMKLTSVEYVVFDEADRLFEMGFSEQLHEILHRLPENRQTLLFSATLPKLMADFAKAGLNDPTLIRLDVDSKLSDNLKLAFINCGPEDKIAVLLNLLRSVIAPDELTVVFAATKHHVEYLHMILDRANISSTYLYSSLDHAARKINVTKFQLTSVRVLIVTDLAARGIDIPLLDNVINFNFPSKSKLFVHRVGRVARAGRSGVAYSLVAHEETPYMFDLHLFLGRNIKFVESGSKINDWSGYFGSVPRNVIDEVDEDLRHWHSANVDLCVAMLIQNTCNLARTHLQNRLEGIRIPNLLKFDFFLGYSGNTDTSRAELLQQMRSYRPHSTIFEINATVKKQASSVMRKFRDRNSQTIANHHKKVDEIKERNSNLVSQEPITPVESEIENMGFNYIIQPSKRTNDKPFESKRKKRKVPSPPSAANSEFFVPYKPADHFVEKGLEVDKSTFNTEASNAVLDFTGDELVTLNRNIKQQKWDRKKKKFVNASGKDSNAKKIRTESGAWIPASYKSELYQKWQKKSKVQEREQDDDSEDEKQPKQQRDFGKMKFKKNKSSEKFGKPGKSGKFGPRRELKSKEEIMKQRQRKTRIQSHQRKRHDEKSRRKSHKK</sequence>
<dbReference type="PROSITE" id="PS51194">
    <property type="entry name" value="HELICASE_CTER"/>
    <property type="match status" value="1"/>
</dbReference>
<evidence type="ECO:0000259" key="14">
    <source>
        <dbReference type="PROSITE" id="PS51192"/>
    </source>
</evidence>
<feature type="domain" description="Helicase C-terminal" evidence="15">
    <location>
        <begin position="255"/>
        <end position="403"/>
    </location>
</feature>
<feature type="short sequence motif" description="Q motif" evidence="11">
    <location>
        <begin position="25"/>
        <end position="53"/>
    </location>
</feature>
<evidence type="ECO:0000313" key="18">
    <source>
        <dbReference type="Proteomes" id="UP000014500"/>
    </source>
</evidence>
<dbReference type="CDD" id="cd17959">
    <property type="entry name" value="DEADc_DDX54"/>
    <property type="match status" value="1"/>
</dbReference>
<name>T1IYN4_STRMM</name>
<dbReference type="InterPro" id="IPR000629">
    <property type="entry name" value="RNA-helicase_DEAD-box_CS"/>
</dbReference>
<keyword evidence="4 12" id="KW-0547">Nucleotide-binding</keyword>
<dbReference type="CDD" id="cd18787">
    <property type="entry name" value="SF2_C_DEAD"/>
    <property type="match status" value="1"/>
</dbReference>
<dbReference type="EC" id="3.6.4.13" evidence="3"/>
<dbReference type="GO" id="GO:0003723">
    <property type="term" value="F:RNA binding"/>
    <property type="evidence" value="ECO:0007669"/>
    <property type="project" value="UniProtKB-KW"/>
</dbReference>
<protein>
    <recommendedName>
        <fullName evidence="3">RNA helicase</fullName>
        <ecNumber evidence="3">3.6.4.13</ecNumber>
    </recommendedName>
</protein>